<name>A0A6N6MA74_9FLAO</name>
<keyword evidence="5" id="KW-0732">Signal</keyword>
<dbReference type="OrthoDB" id="9762903at2"/>
<gene>
    <name evidence="14" type="ORF">F3059_04225</name>
</gene>
<evidence type="ECO:0000313" key="15">
    <source>
        <dbReference type="Proteomes" id="UP000435357"/>
    </source>
</evidence>
<comment type="subcellular location">
    <subcellularLocation>
        <location evidence="1 10">Cell outer membrane</location>
        <topology evidence="1 10">Multi-pass membrane protein</topology>
    </subcellularLocation>
</comment>
<dbReference type="InterPro" id="IPR000531">
    <property type="entry name" value="Beta-barrel_TonB"/>
</dbReference>
<reference evidence="14 15" key="1">
    <citation type="submission" date="2019-09" db="EMBL/GenBank/DDBJ databases">
        <title>Genomes of Cryomorphaceae.</title>
        <authorList>
            <person name="Bowman J.P."/>
        </authorList>
    </citation>
    <scope>NUCLEOTIDE SEQUENCE [LARGE SCALE GENOMIC DNA]</scope>
    <source>
        <strain evidence="14 15">KCTC 52047</strain>
    </source>
</reference>
<evidence type="ECO:0000256" key="10">
    <source>
        <dbReference type="PROSITE-ProRule" id="PRU01360"/>
    </source>
</evidence>
<dbReference type="EMBL" id="WACR01000003">
    <property type="protein sequence ID" value="KAB1065166.1"/>
    <property type="molecule type" value="Genomic_DNA"/>
</dbReference>
<dbReference type="AlphaFoldDB" id="A0A6N6MA74"/>
<evidence type="ECO:0000256" key="9">
    <source>
        <dbReference type="ARBA" id="ARBA00023237"/>
    </source>
</evidence>
<evidence type="ECO:0000256" key="8">
    <source>
        <dbReference type="ARBA" id="ARBA00023170"/>
    </source>
</evidence>
<dbReference type="Gene3D" id="2.170.130.10">
    <property type="entry name" value="TonB-dependent receptor, plug domain"/>
    <property type="match status" value="1"/>
</dbReference>
<comment type="similarity">
    <text evidence="10 11">Belongs to the TonB-dependent receptor family.</text>
</comment>
<organism evidence="14 15">
    <name type="scientific">Salibacter halophilus</name>
    <dbReference type="NCBI Taxonomy" id="1803916"/>
    <lineage>
        <taxon>Bacteria</taxon>
        <taxon>Pseudomonadati</taxon>
        <taxon>Bacteroidota</taxon>
        <taxon>Flavobacteriia</taxon>
        <taxon>Flavobacteriales</taxon>
        <taxon>Salibacteraceae</taxon>
        <taxon>Salibacter</taxon>
    </lineage>
</organism>
<keyword evidence="3 10" id="KW-1134">Transmembrane beta strand</keyword>
<feature type="domain" description="TonB-dependent receptor plug" evidence="13">
    <location>
        <begin position="51"/>
        <end position="145"/>
    </location>
</feature>
<dbReference type="RefSeq" id="WP_151166814.1">
    <property type="nucleotide sequence ID" value="NZ_WACR01000003.1"/>
</dbReference>
<dbReference type="InterPro" id="IPR012910">
    <property type="entry name" value="Plug_dom"/>
</dbReference>
<dbReference type="PANTHER" id="PTHR30069:SF29">
    <property type="entry name" value="HEMOGLOBIN AND HEMOGLOBIN-HAPTOGLOBIN-BINDING PROTEIN 1-RELATED"/>
    <property type="match status" value="1"/>
</dbReference>
<feature type="domain" description="TonB-dependent receptor-like beta-barrel" evidence="12">
    <location>
        <begin position="369"/>
        <end position="601"/>
    </location>
</feature>
<dbReference type="Proteomes" id="UP000435357">
    <property type="component" value="Unassembled WGS sequence"/>
</dbReference>
<evidence type="ECO:0000256" key="4">
    <source>
        <dbReference type="ARBA" id="ARBA00022692"/>
    </source>
</evidence>
<keyword evidence="9 10" id="KW-0998">Cell outer membrane</keyword>
<dbReference type="GO" id="GO:0044718">
    <property type="term" value="P:siderophore transmembrane transport"/>
    <property type="evidence" value="ECO:0007669"/>
    <property type="project" value="TreeGrafter"/>
</dbReference>
<evidence type="ECO:0000256" key="11">
    <source>
        <dbReference type="RuleBase" id="RU003357"/>
    </source>
</evidence>
<dbReference type="Pfam" id="PF07715">
    <property type="entry name" value="Plug"/>
    <property type="match status" value="1"/>
</dbReference>
<evidence type="ECO:0000259" key="13">
    <source>
        <dbReference type="Pfam" id="PF07715"/>
    </source>
</evidence>
<evidence type="ECO:0000256" key="2">
    <source>
        <dbReference type="ARBA" id="ARBA00022448"/>
    </source>
</evidence>
<dbReference type="InterPro" id="IPR036942">
    <property type="entry name" value="Beta-barrel_TonB_sf"/>
</dbReference>
<dbReference type="GO" id="GO:0015344">
    <property type="term" value="F:siderophore uptake transmembrane transporter activity"/>
    <property type="evidence" value="ECO:0007669"/>
    <property type="project" value="TreeGrafter"/>
</dbReference>
<keyword evidence="15" id="KW-1185">Reference proteome</keyword>
<keyword evidence="6 11" id="KW-0798">TonB box</keyword>
<dbReference type="PROSITE" id="PS52016">
    <property type="entry name" value="TONB_DEPENDENT_REC_3"/>
    <property type="match status" value="1"/>
</dbReference>
<dbReference type="GO" id="GO:0009279">
    <property type="term" value="C:cell outer membrane"/>
    <property type="evidence" value="ECO:0007669"/>
    <property type="project" value="UniProtKB-SubCell"/>
</dbReference>
<dbReference type="InterPro" id="IPR039426">
    <property type="entry name" value="TonB-dep_rcpt-like"/>
</dbReference>
<evidence type="ECO:0000256" key="3">
    <source>
        <dbReference type="ARBA" id="ARBA00022452"/>
    </source>
</evidence>
<evidence type="ECO:0000256" key="6">
    <source>
        <dbReference type="ARBA" id="ARBA00023077"/>
    </source>
</evidence>
<keyword evidence="8 14" id="KW-0675">Receptor</keyword>
<accession>A0A6N6MA74</accession>
<evidence type="ECO:0000256" key="5">
    <source>
        <dbReference type="ARBA" id="ARBA00022729"/>
    </source>
</evidence>
<dbReference type="PANTHER" id="PTHR30069">
    <property type="entry name" value="TONB-DEPENDENT OUTER MEMBRANE RECEPTOR"/>
    <property type="match status" value="1"/>
</dbReference>
<dbReference type="Gene3D" id="2.40.170.20">
    <property type="entry name" value="TonB-dependent receptor, beta-barrel domain"/>
    <property type="match status" value="1"/>
</dbReference>
<dbReference type="Pfam" id="PF00593">
    <property type="entry name" value="TonB_dep_Rec_b-barrel"/>
    <property type="match status" value="1"/>
</dbReference>
<keyword evidence="4 10" id="KW-0812">Transmembrane</keyword>
<sequence length="630" mass="72834">MRLFTGKYLIILFLIAVVNEIRSQDSSVYQLNEYQFVDSVTVFDGGYIHNLPQTSLDKEQNGSLSDLLKTSGPAFIKDYGPSGISSLSIRGSSASQTRVYFDDVELNNPSLGQFDLKNIPVWFLDNAMIEQGVASQNSPFGGIGGNIQLNSKSLPSEKFGISIMGNAGSFDRYTGAADVSFRREKYYQSTRYIYREQQNDFEFLNIGQSPTQKRDLYHAAFYQQGFMHESGFMSKNFHGAVKVIHTNTNREIPPIMPSYGSEVKQRQKDDLTIVQMPLAYQLKKWKLELKPAYTQQSIIYQDPLANIDSKAVSKSAQNVARAEGEISKNITLNIQYAQQLNWVENNQLETDKQQRKFSFLHELKYHPKDWNFTLRYKPVVMDDLFDLGVFTGGISRKLNRIKIFGVAARNVRFPTLNDLYWVGAGNPNLQMEEAYNYELGFDWSIIQNKSLSVNIINTVFYNDVDNWIQWIPQENGKWSPENYRNVEQHGLESKLEVKTKLTENLQYSIITDYAYTVAENKRGELSGNQLIYVPKHQFKIVQDLAYKKWQLAAFTQFTGERFTQADNEVYLPSYWLTDIQLSKQFDFDKHAISASFSVNNVFDENYMNVIWRPMPGRWFEFTLRYDFKQK</sequence>
<proteinExistence type="inferred from homology"/>
<evidence type="ECO:0000256" key="1">
    <source>
        <dbReference type="ARBA" id="ARBA00004571"/>
    </source>
</evidence>
<keyword evidence="7 10" id="KW-0472">Membrane</keyword>
<comment type="caution">
    <text evidence="14">The sequence shown here is derived from an EMBL/GenBank/DDBJ whole genome shotgun (WGS) entry which is preliminary data.</text>
</comment>
<keyword evidence="2 10" id="KW-0813">Transport</keyword>
<evidence type="ECO:0000256" key="7">
    <source>
        <dbReference type="ARBA" id="ARBA00023136"/>
    </source>
</evidence>
<evidence type="ECO:0000259" key="12">
    <source>
        <dbReference type="Pfam" id="PF00593"/>
    </source>
</evidence>
<dbReference type="InterPro" id="IPR037066">
    <property type="entry name" value="Plug_dom_sf"/>
</dbReference>
<dbReference type="SUPFAM" id="SSF56935">
    <property type="entry name" value="Porins"/>
    <property type="match status" value="1"/>
</dbReference>
<evidence type="ECO:0000313" key="14">
    <source>
        <dbReference type="EMBL" id="KAB1065166.1"/>
    </source>
</evidence>
<protein>
    <submittedName>
        <fullName evidence="14">TonB-dependent receptor</fullName>
    </submittedName>
</protein>